<reference evidence="2" key="1">
    <citation type="submission" date="2016-11" db="UniProtKB">
        <authorList>
            <consortium name="WormBaseParasite"/>
        </authorList>
    </citation>
    <scope>IDENTIFICATION</scope>
    <source>
        <strain evidence="2">KR3021</strain>
    </source>
</reference>
<proteinExistence type="predicted"/>
<dbReference type="Proteomes" id="UP000095286">
    <property type="component" value="Unplaced"/>
</dbReference>
<dbReference type="WBParaSite" id="RSKR_0000905200.1">
    <property type="protein sequence ID" value="RSKR_0000905200.1"/>
    <property type="gene ID" value="RSKR_0000905200"/>
</dbReference>
<sequence>MSANGDSLSFSDTEDNGPNEYLAAPSQASQDNSYVEEDFNISYPCIDGPDFTKLPMHACLYCGIHDVGGVVKCSECDRWFCNGKGKTSGAHILQHLIRSHHKEIEVHPESPIGGSSIECYHCEAKNIFVLGFIPSKDDNFIMSANGDDVSFSDTEDNGPSEYLAAPSQDSEDNSYVEEDFNIRYPCIDGPDFTKLPMHACLYCGIHDVGGVVKCSECDRWFCNGKGKTSGAHILQHLIRSRHKEIEVHPESSIGDSNIECYHCEAKNIFVLGFIPSKDDNVIVILCRNCSTNCGKSENWNNKELSSLISNRSLLPWLVKFPSRESIRNAFKISASQIRALEELWTRNPKAVFSDLNNPENMEDVEPVRQAINVEIMASTLINAGILPNQIGIITPYSGQSIYLTRQMSLSGSLNSKVYEEIEIANVDGFQGREKDIIIFSCVRGNEYNGIGFLSDPRRLNVALTRARYGLVIIGNANILSQNVLWNHLIHHCKYQGYLMEGNINTLRPCNFNLPSEKSLLGFFRKHSRFVSTALTKTLSIKL</sequence>
<evidence type="ECO:0000313" key="2">
    <source>
        <dbReference type="WBParaSite" id="RSKR_0000905200.1"/>
    </source>
</evidence>
<name>A0AC35UAT7_9BILA</name>
<organism evidence="1 2">
    <name type="scientific">Rhabditophanes sp. KR3021</name>
    <dbReference type="NCBI Taxonomy" id="114890"/>
    <lineage>
        <taxon>Eukaryota</taxon>
        <taxon>Metazoa</taxon>
        <taxon>Ecdysozoa</taxon>
        <taxon>Nematoda</taxon>
        <taxon>Chromadorea</taxon>
        <taxon>Rhabditida</taxon>
        <taxon>Tylenchina</taxon>
        <taxon>Panagrolaimomorpha</taxon>
        <taxon>Strongyloidoidea</taxon>
        <taxon>Alloionematidae</taxon>
        <taxon>Rhabditophanes</taxon>
    </lineage>
</organism>
<accession>A0AC35UAT7</accession>
<protein>
    <submittedName>
        <fullName evidence="2">AAA_12 domain-containing protein</fullName>
    </submittedName>
</protein>
<evidence type="ECO:0000313" key="1">
    <source>
        <dbReference type="Proteomes" id="UP000095286"/>
    </source>
</evidence>